<dbReference type="Proteomes" id="UP001637994">
    <property type="component" value="Unassembled WGS sequence"/>
</dbReference>
<comment type="caution">
    <text evidence="1">The sequence shown here is derived from an EMBL/GenBank/DDBJ whole genome shotgun (WGS) entry which is preliminary data.</text>
</comment>
<name>A0ABW9ME00_9FIRM</name>
<accession>A0ABW9ME00</accession>
<evidence type="ECO:0000313" key="2">
    <source>
        <dbReference type="Proteomes" id="UP001637994"/>
    </source>
</evidence>
<keyword evidence="2" id="KW-1185">Reference proteome</keyword>
<gene>
    <name evidence="1" type="ORF">ACCQ42_00760</name>
</gene>
<sequence>MIDLILILLTIFFLVIAMYQADKNKNKRKKSIPYKLSKMIANILNFVTFLDTQEVNNIINDIENENDKEKD</sequence>
<protein>
    <submittedName>
        <fullName evidence="1">Uncharacterized protein</fullName>
    </submittedName>
</protein>
<evidence type="ECO:0000313" key="1">
    <source>
        <dbReference type="EMBL" id="MFO3666315.1"/>
    </source>
</evidence>
<dbReference type="EMBL" id="JBGMEF010000003">
    <property type="protein sequence ID" value="MFO3666315.1"/>
    <property type="molecule type" value="Genomic_DNA"/>
</dbReference>
<proteinExistence type="predicted"/>
<organism evidence="1 2">
    <name type="scientific">Anaerococcus kampingae</name>
    <dbReference type="NCBI Taxonomy" id="3115614"/>
    <lineage>
        <taxon>Bacteria</taxon>
        <taxon>Bacillati</taxon>
        <taxon>Bacillota</taxon>
        <taxon>Tissierellia</taxon>
        <taxon>Tissierellales</taxon>
        <taxon>Peptoniphilaceae</taxon>
        <taxon>Anaerococcus</taxon>
    </lineage>
</organism>
<dbReference type="RefSeq" id="WP_410035076.1">
    <property type="nucleotide sequence ID" value="NZ_JBGMEF010000003.1"/>
</dbReference>
<reference evidence="1 2" key="1">
    <citation type="journal article" date="2025" name="Anaerobe">
        <title>Description of Anaerococcus kampingiae sp. nov., Anaerococcus groningensis sp. nov., Anaerococcus martiniensis sp. nov., and Anaerococcus cruorum sp. nov., isolated from human clinical specimens.</title>
        <authorList>
            <person name="Boiten K.E."/>
            <person name="Meijer J."/>
            <person name="van Wezel E.M."/>
            <person name="Veloo A.C.M."/>
        </authorList>
    </citation>
    <scope>NUCLEOTIDE SEQUENCE [LARGE SCALE GENOMIC DNA]</scope>
    <source>
        <strain evidence="1 2">ENR0874</strain>
    </source>
</reference>